<dbReference type="InterPro" id="IPR037278">
    <property type="entry name" value="ARFGAP/RecO"/>
</dbReference>
<feature type="compositionally biased region" description="Polar residues" evidence="5">
    <location>
        <begin position="441"/>
        <end position="461"/>
    </location>
</feature>
<organism evidence="7 8">
    <name type="scientific">Geodia barretti</name>
    <name type="common">Barrett's horny sponge</name>
    <dbReference type="NCBI Taxonomy" id="519541"/>
    <lineage>
        <taxon>Eukaryota</taxon>
        <taxon>Metazoa</taxon>
        <taxon>Porifera</taxon>
        <taxon>Demospongiae</taxon>
        <taxon>Heteroscleromorpha</taxon>
        <taxon>Tetractinellida</taxon>
        <taxon>Astrophorina</taxon>
        <taxon>Geodiidae</taxon>
        <taxon>Geodia</taxon>
    </lineage>
</organism>
<protein>
    <submittedName>
        <fullName evidence="7">Arf-GAP with coiled-coil, ANK repeat and PH domain-containing protein 2</fullName>
    </submittedName>
</protein>
<dbReference type="SMART" id="SM00233">
    <property type="entry name" value="PH"/>
    <property type="match status" value="1"/>
</dbReference>
<dbReference type="CDD" id="cd08204">
    <property type="entry name" value="ArfGap"/>
    <property type="match status" value="1"/>
</dbReference>
<evidence type="ECO:0000313" key="7">
    <source>
        <dbReference type="EMBL" id="CAI8024339.1"/>
    </source>
</evidence>
<dbReference type="PROSITE" id="PS50115">
    <property type="entry name" value="ARFGAP"/>
    <property type="match status" value="1"/>
</dbReference>
<dbReference type="SUPFAM" id="SSF50729">
    <property type="entry name" value="PH domain-like"/>
    <property type="match status" value="1"/>
</dbReference>
<feature type="compositionally biased region" description="Basic residues" evidence="5">
    <location>
        <begin position="572"/>
        <end position="582"/>
    </location>
</feature>
<evidence type="ECO:0000256" key="1">
    <source>
        <dbReference type="ARBA" id="ARBA00022723"/>
    </source>
</evidence>
<evidence type="ECO:0000313" key="8">
    <source>
        <dbReference type="Proteomes" id="UP001174909"/>
    </source>
</evidence>
<feature type="compositionally biased region" description="Basic and acidic residues" evidence="5">
    <location>
        <begin position="603"/>
        <end position="623"/>
    </location>
</feature>
<sequence length="914" mass="102513">MRMREIGKYTLAASRSGEEMATIPEDLQNLCDFPQYDATFQDHPQFRRSLEAWADKTKNLGNGLSALADSFDKFHETGMEHYKAASSVISSLQRVAGVCRNDSANTISSHIEQFVDSLNKIWCYYEAFLGQTQMLNANPIRELANNFLGLTTLHQQVLEYRREQLKAAEKLCACRHSSKLTDKMLLPALAEACYSSQKTYQLVLSKFVISLRQAHTIDMVTTLDPPYLCHLPLLSLSLSSCVQYSLSLFIQTKERNVNPQSMSFIRRIVEFFLSKYAYHNYCTEVLKDLEPRVNEVFAQTKTWKAHHEREMKLWDKLHVAVKKNVLAQYQHKVGFCPDAAETTPTWSGMAMSPLYAGRQMMRRMFPSQSKDIKAGSSVPSGEGDWEHLGGEEGQRRATFTNSRDGGSADSSPVFPRRETVGEDVLTESERMKREWRRKVLRSSSNPDLLSDTQTSSSNGRIHSNRGESPSSTSSSGETPPPSGMVVMFSEDTTEAAAEAMEEFLGRPSGHASHFRPLAAVLGGIRGKKKKAKKKKSRTASTPDDPATESPLVTRSQRERGDSPLRDSAHSSPRSKQKKKRSWLLHSKSHDGSAEVVGESSDVPDTREELRGSSENHCETEDKGRRKKKPQTSLEEPHLQQRLQISSPLTRDWSGSELRNEELQSLVSPPPASWSMTGYLWLRLHTDNRYEWTHIWCVVDKENGEVKVQREEDHAPWCLENLMLCSTKLCTPDFIDRNYCFRVISPTSEHLFQALSSQDQEAWVRTLQNCTAQAIKSSSGRQLSAVRMERTGGSETEAETVSDAMSIILAIPGNLTCADCSSSAVEWASVNLGLVLCIQCSGVHRGLGVHVSKFMVRQGNKKANCYYEATLGTGAHASVRKPTTLSTKAERSEFIQQKYVALAFTPPLTERTSSF</sequence>
<feature type="domain" description="Arf-GAP" evidence="6">
    <location>
        <begin position="801"/>
        <end position="857"/>
    </location>
</feature>
<keyword evidence="3" id="KW-0862">Zinc</keyword>
<feature type="compositionally biased region" description="Basic and acidic residues" evidence="5">
    <location>
        <begin position="384"/>
        <end position="395"/>
    </location>
</feature>
<dbReference type="GO" id="GO:0005737">
    <property type="term" value="C:cytoplasm"/>
    <property type="evidence" value="ECO:0007669"/>
    <property type="project" value="InterPro"/>
</dbReference>
<name>A0AA35WL21_GEOBA</name>
<keyword evidence="2 4" id="KW-0863">Zinc-finger</keyword>
<dbReference type="Gene3D" id="2.30.29.30">
    <property type="entry name" value="Pleckstrin-homology domain (PH domain)/Phosphotyrosine-binding domain (PTB)"/>
    <property type="match status" value="1"/>
</dbReference>
<feature type="compositionally biased region" description="Basic residues" evidence="5">
    <location>
        <begin position="525"/>
        <end position="537"/>
    </location>
</feature>
<dbReference type="SUPFAM" id="SSF103657">
    <property type="entry name" value="BAR/IMD domain-like"/>
    <property type="match status" value="2"/>
</dbReference>
<dbReference type="InterPro" id="IPR001164">
    <property type="entry name" value="ArfGAP_dom"/>
</dbReference>
<proteinExistence type="predicted"/>
<dbReference type="GO" id="GO:0008270">
    <property type="term" value="F:zinc ion binding"/>
    <property type="evidence" value="ECO:0007669"/>
    <property type="project" value="UniProtKB-KW"/>
</dbReference>
<dbReference type="InterPro" id="IPR004148">
    <property type="entry name" value="BAR_dom"/>
</dbReference>
<dbReference type="InterPro" id="IPR045258">
    <property type="entry name" value="ACAP1/2/3-like"/>
</dbReference>
<dbReference type="Pfam" id="PF00169">
    <property type="entry name" value="PH"/>
    <property type="match status" value="1"/>
</dbReference>
<feature type="region of interest" description="Disordered" evidence="5">
    <location>
        <begin position="368"/>
        <end position="646"/>
    </location>
</feature>
<dbReference type="InterPro" id="IPR027267">
    <property type="entry name" value="AH/BAR_dom_sf"/>
</dbReference>
<keyword evidence="1" id="KW-0479">Metal-binding</keyword>
<dbReference type="InterPro" id="IPR001849">
    <property type="entry name" value="PH_domain"/>
</dbReference>
<comment type="caution">
    <text evidence="7">The sequence shown here is derived from an EMBL/GenBank/DDBJ whole genome shotgun (WGS) entry which is preliminary data.</text>
</comment>
<dbReference type="Gene3D" id="1.10.220.150">
    <property type="entry name" value="Arf GTPase activating protein"/>
    <property type="match status" value="1"/>
</dbReference>
<dbReference type="Pfam" id="PF16746">
    <property type="entry name" value="BAR_3"/>
    <property type="match status" value="1"/>
</dbReference>
<evidence type="ECO:0000256" key="5">
    <source>
        <dbReference type="SAM" id="MobiDB-lite"/>
    </source>
</evidence>
<dbReference type="PANTHER" id="PTHR23180">
    <property type="entry name" value="CENTAURIN/ARF"/>
    <property type="match status" value="1"/>
</dbReference>
<dbReference type="AlphaFoldDB" id="A0AA35WL21"/>
<dbReference type="Gene3D" id="1.20.1270.60">
    <property type="entry name" value="Arfaptin homology (AH) domain/BAR domain"/>
    <property type="match status" value="1"/>
</dbReference>
<dbReference type="SMART" id="SM00105">
    <property type="entry name" value="ArfGap"/>
    <property type="match status" value="1"/>
</dbReference>
<dbReference type="Proteomes" id="UP001174909">
    <property type="component" value="Unassembled WGS sequence"/>
</dbReference>
<dbReference type="PANTHER" id="PTHR23180:SF160">
    <property type="entry name" value="ADP-RIBOSYLATION FACTOR GTPASE-ACTIVATING PROTEIN EFFECTOR PROTEIN 1"/>
    <property type="match status" value="1"/>
</dbReference>
<feature type="compositionally biased region" description="Low complexity" evidence="5">
    <location>
        <begin position="466"/>
        <end position="477"/>
    </location>
</feature>
<evidence type="ECO:0000256" key="2">
    <source>
        <dbReference type="ARBA" id="ARBA00022771"/>
    </source>
</evidence>
<feature type="compositionally biased region" description="Basic and acidic residues" evidence="5">
    <location>
        <begin position="555"/>
        <end position="568"/>
    </location>
</feature>
<dbReference type="Pfam" id="PF01412">
    <property type="entry name" value="ArfGap"/>
    <property type="match status" value="1"/>
</dbReference>
<dbReference type="InterPro" id="IPR038508">
    <property type="entry name" value="ArfGAP_dom_sf"/>
</dbReference>
<reference evidence="7" key="1">
    <citation type="submission" date="2023-03" db="EMBL/GenBank/DDBJ databases">
        <authorList>
            <person name="Steffen K."/>
            <person name="Cardenas P."/>
        </authorList>
    </citation>
    <scope>NUCLEOTIDE SEQUENCE</scope>
</reference>
<evidence type="ECO:0000256" key="4">
    <source>
        <dbReference type="PROSITE-ProRule" id="PRU00288"/>
    </source>
</evidence>
<dbReference type="PRINTS" id="PR00405">
    <property type="entry name" value="REVINTRACTNG"/>
</dbReference>
<dbReference type="InterPro" id="IPR011993">
    <property type="entry name" value="PH-like_dom_sf"/>
</dbReference>
<accession>A0AA35WL21</accession>
<evidence type="ECO:0000256" key="3">
    <source>
        <dbReference type="ARBA" id="ARBA00022833"/>
    </source>
</evidence>
<dbReference type="SUPFAM" id="SSF57863">
    <property type="entry name" value="ArfGap/RecO-like zinc finger"/>
    <property type="match status" value="1"/>
</dbReference>
<dbReference type="EMBL" id="CASHTH010002071">
    <property type="protein sequence ID" value="CAI8024339.1"/>
    <property type="molecule type" value="Genomic_DNA"/>
</dbReference>
<gene>
    <name evidence="7" type="ORF">GBAR_LOCUS14147</name>
</gene>
<dbReference type="GO" id="GO:0005096">
    <property type="term" value="F:GTPase activator activity"/>
    <property type="evidence" value="ECO:0007669"/>
    <property type="project" value="InterPro"/>
</dbReference>
<keyword evidence="8" id="KW-1185">Reference proteome</keyword>
<feature type="compositionally biased region" description="Polar residues" evidence="5">
    <location>
        <begin position="397"/>
        <end position="410"/>
    </location>
</feature>
<evidence type="ECO:0000259" key="6">
    <source>
        <dbReference type="PROSITE" id="PS50115"/>
    </source>
</evidence>